<gene>
    <name evidence="2" type="ORF">G7Z17_g3035</name>
</gene>
<accession>A0A9P5HIQ3</accession>
<proteinExistence type="predicted"/>
<dbReference type="Gene3D" id="3.40.50.720">
    <property type="entry name" value="NAD(P)-binding Rossmann-like Domain"/>
    <property type="match status" value="1"/>
</dbReference>
<dbReference type="SUPFAM" id="SSF51735">
    <property type="entry name" value="NAD(P)-binding Rossmann-fold domains"/>
    <property type="match status" value="1"/>
</dbReference>
<dbReference type="InterPro" id="IPR036291">
    <property type="entry name" value="NAD(P)-bd_dom_sf"/>
</dbReference>
<dbReference type="GO" id="GO:0016491">
    <property type="term" value="F:oxidoreductase activity"/>
    <property type="evidence" value="ECO:0007669"/>
    <property type="project" value="TreeGrafter"/>
</dbReference>
<dbReference type="PANTHER" id="PTHR43677">
    <property type="entry name" value="SHORT-CHAIN DEHYDROGENASE/REDUCTASE"/>
    <property type="match status" value="1"/>
</dbReference>
<dbReference type="InterPro" id="IPR011032">
    <property type="entry name" value="GroES-like_sf"/>
</dbReference>
<dbReference type="InterPro" id="IPR051397">
    <property type="entry name" value="Zn-ADH-like_protein"/>
</dbReference>
<dbReference type="SUPFAM" id="SSF50129">
    <property type="entry name" value="GroES-like"/>
    <property type="match status" value="1"/>
</dbReference>
<keyword evidence="3" id="KW-1185">Reference proteome</keyword>
<reference evidence="2" key="1">
    <citation type="submission" date="2020-03" db="EMBL/GenBank/DDBJ databases">
        <title>Draft Genome Sequence of Cylindrodendrum hubeiense.</title>
        <authorList>
            <person name="Buettner E."/>
            <person name="Kellner H."/>
        </authorList>
    </citation>
    <scope>NUCLEOTIDE SEQUENCE</scope>
    <source>
        <strain evidence="2">IHI 201604</strain>
    </source>
</reference>
<sequence length="319" mass="34690">MLSIHALSTGAKPLRVPRPSPPTDDSMTQIKVIAAGLHQVVRNRASGEHYSATEGTSTPGIDGVGINLSTGKPVYFVTPRHGGGSFAEFVNVPNKHMWEMCDDADTVQTAALMNPLMSSWLALKKRVDFIREERPGGWSCLIMGATSMSGKLAIKVARHFGATEVIGAGRDEASLKLLGLDAYIVLQDPVETTDFSAAAEVDVVLDYLYGPYVSAFLLGTKSKKALTWVSIGKLSRAEAEIPSQELRRRDLTLRGSGIGSWNPREAFGEILPMLEMLQDIRVDNVKPVLMEDAEEAWGISDGRVVFVANEYSQLVKNTD</sequence>
<dbReference type="OrthoDB" id="809632at2759"/>
<dbReference type="EMBL" id="JAANBB010000034">
    <property type="protein sequence ID" value="KAF7554298.1"/>
    <property type="molecule type" value="Genomic_DNA"/>
</dbReference>
<evidence type="ECO:0000256" key="1">
    <source>
        <dbReference type="SAM" id="MobiDB-lite"/>
    </source>
</evidence>
<dbReference type="AlphaFoldDB" id="A0A9P5HIQ3"/>
<evidence type="ECO:0000313" key="3">
    <source>
        <dbReference type="Proteomes" id="UP000722485"/>
    </source>
</evidence>
<evidence type="ECO:0000313" key="2">
    <source>
        <dbReference type="EMBL" id="KAF7554298.1"/>
    </source>
</evidence>
<protein>
    <submittedName>
        <fullName evidence="2">Uncharacterized protein</fullName>
    </submittedName>
</protein>
<comment type="caution">
    <text evidence="2">The sequence shown here is derived from an EMBL/GenBank/DDBJ whole genome shotgun (WGS) entry which is preliminary data.</text>
</comment>
<feature type="region of interest" description="Disordered" evidence="1">
    <location>
        <begin position="1"/>
        <end position="25"/>
    </location>
</feature>
<name>A0A9P5HIQ3_9HYPO</name>
<dbReference type="PANTHER" id="PTHR43677:SF11">
    <property type="entry name" value="ZINC-CONTAINING ALCOHOL DEHYDROGENASE"/>
    <property type="match status" value="1"/>
</dbReference>
<dbReference type="Proteomes" id="UP000722485">
    <property type="component" value="Unassembled WGS sequence"/>
</dbReference>
<organism evidence="2 3">
    <name type="scientific">Cylindrodendrum hubeiense</name>
    <dbReference type="NCBI Taxonomy" id="595255"/>
    <lineage>
        <taxon>Eukaryota</taxon>
        <taxon>Fungi</taxon>
        <taxon>Dikarya</taxon>
        <taxon>Ascomycota</taxon>
        <taxon>Pezizomycotina</taxon>
        <taxon>Sordariomycetes</taxon>
        <taxon>Hypocreomycetidae</taxon>
        <taxon>Hypocreales</taxon>
        <taxon>Nectriaceae</taxon>
        <taxon>Cylindrodendrum</taxon>
    </lineage>
</organism>
<dbReference type="Gene3D" id="3.90.180.10">
    <property type="entry name" value="Medium-chain alcohol dehydrogenases, catalytic domain"/>
    <property type="match status" value="1"/>
</dbReference>